<organism evidence="1 2">
    <name type="scientific">Paraglaciecola mesophila</name>
    <dbReference type="NCBI Taxonomy" id="197222"/>
    <lineage>
        <taxon>Bacteria</taxon>
        <taxon>Pseudomonadati</taxon>
        <taxon>Pseudomonadota</taxon>
        <taxon>Gammaproteobacteria</taxon>
        <taxon>Alteromonadales</taxon>
        <taxon>Alteromonadaceae</taxon>
        <taxon>Paraglaciecola</taxon>
    </lineage>
</organism>
<evidence type="ECO:0000313" key="2">
    <source>
        <dbReference type="Proteomes" id="UP000464524"/>
    </source>
</evidence>
<protein>
    <submittedName>
        <fullName evidence="1">Uncharacterized protein</fullName>
    </submittedName>
</protein>
<dbReference type="RefSeq" id="WP_160177901.1">
    <property type="nucleotide sequence ID" value="NZ_CP047656.1"/>
</dbReference>
<accession>A0A857JD61</accession>
<reference evidence="1 2" key="1">
    <citation type="submission" date="2019-12" db="EMBL/GenBank/DDBJ databases">
        <title>Genome sequencing and assembly of endphytes of Porphyra tenera.</title>
        <authorList>
            <person name="Park J.M."/>
            <person name="Shin R."/>
            <person name="Jo S.H."/>
        </authorList>
    </citation>
    <scope>NUCLEOTIDE SEQUENCE [LARGE SCALE GENOMIC DNA]</scope>
    <source>
        <strain evidence="1 2">GPM4</strain>
    </source>
</reference>
<dbReference type="EMBL" id="CP047656">
    <property type="protein sequence ID" value="QHJ09963.1"/>
    <property type="molecule type" value="Genomic_DNA"/>
</dbReference>
<gene>
    <name evidence="1" type="ORF">FX988_00172</name>
</gene>
<name>A0A857JD61_9ALTE</name>
<keyword evidence="2" id="KW-1185">Reference proteome</keyword>
<dbReference type="Proteomes" id="UP000464524">
    <property type="component" value="Chromosome"/>
</dbReference>
<evidence type="ECO:0000313" key="1">
    <source>
        <dbReference type="EMBL" id="QHJ09963.1"/>
    </source>
</evidence>
<proteinExistence type="predicted"/>
<sequence length="323" mass="36163">MAEEPTIQSLPDDLCVSVQGNFEQEEAEKLGHIFLHMLKQFSSRFDLSNLDGVTIASDYQGALSKLDRGTVTSTTLQATDDRVLGVAMAPMVLRDGALKSHLVFNALIMNTLFKGSESEIRQGLHIVAHECSHVEFNTKFDKCFPDISLKKVLPSITEMLRFNAGQSAWDEYFATLSSASFGDSGSEAYRETFLTELALTENVVFESLKSYQLHGDVAKTIEEVGSTLGRLMKFSGYLIGDSLGKNMEPIDIDEISQTLEHSWFKPYFNSLVKNLKALNENYGEWSSFNLFDAILINYDSLLEHFGVIVENSDTPSPYVHFYK</sequence>
<dbReference type="OrthoDB" id="8126713at2"/>
<dbReference type="KEGG" id="pmes:FX988_00172"/>
<dbReference type="AlphaFoldDB" id="A0A857JD61"/>